<dbReference type="Proteomes" id="UP000515160">
    <property type="component" value="Chromosome 3"/>
</dbReference>
<feature type="transmembrane region" description="Helical" evidence="5">
    <location>
        <begin position="40"/>
        <end position="60"/>
    </location>
</feature>
<evidence type="ECO:0000313" key="8">
    <source>
        <dbReference type="RefSeq" id="XP_034109247.1"/>
    </source>
</evidence>
<feature type="domain" description="Dendritic cell-specific transmembrane protein-like" evidence="6">
    <location>
        <begin position="401"/>
        <end position="592"/>
    </location>
</feature>
<keyword evidence="2 5" id="KW-0812">Transmembrane</keyword>
<proteinExistence type="predicted"/>
<evidence type="ECO:0000256" key="1">
    <source>
        <dbReference type="ARBA" id="ARBA00004141"/>
    </source>
</evidence>
<evidence type="ECO:0000256" key="4">
    <source>
        <dbReference type="ARBA" id="ARBA00023136"/>
    </source>
</evidence>
<dbReference type="GO" id="GO:0016020">
    <property type="term" value="C:membrane"/>
    <property type="evidence" value="ECO:0007669"/>
    <property type="project" value="UniProtKB-SubCell"/>
</dbReference>
<sequence>MLHFLTQWIENFVGGKSKPLYCLLYGRDEEQSIWISPMRYLSSFLIGVLLSYLLGLLVSLNYSLSFLYQNLLVEVPVVTLFLLLNGLSFMLSRNVRAVTLLIFASIADKAGHKYLRAVAFGFLITGPIANLAANASEVARVFACSTTLTYNLTKTRFDLIAKPFTNTLQHMKNDIVEIQDTFKELQVILNDLKLGLSSDDDRLSYYKHLRTAGNTTGKPSKNFSFNSQLPKAAEIQLQFVRKMGNRCKQQLDSGHEVCEEVFSQGFRKCATNFPNAICWPYRIDIICKVNMFGNPDKVCDASKLVPSDFGQNYVKLLQTEQELYGNSSNIQITYKLQNSSTAAQLRSAQQTSQEFLKDFEQRRRIFNVVMEIIDKFMWLFIFYLIWSAANYNWNYRCVIDFDNFYITDYFRHVDARRKRMNEGSLLPLRSLEKSRIVDLQDVCSRTVAESNQQSNHILQFLLEILPTGLFLLLDRMVVNMLNIINHRSLISYEQEGEHEVRFRINGTGLMARLLRTTMKNFNIHERVSTFLTNEECLPVPHKLPPTFYVKLIALYALIIMLIHQNIFISRMRPVICNYFYYKREKQRTLFLYGSLLRNRATYLDDMRQTAEQNLATRHSQGQLNIFLMLRLGYPQKFGWLTYFQCAKRKCLICSCVENDRFVICKYCEYPYCRNCSRDMNFVCIFCEQLMPRQKANENNVEFNTKESTSNN</sequence>
<evidence type="ECO:0000256" key="5">
    <source>
        <dbReference type="SAM" id="Phobius"/>
    </source>
</evidence>
<evidence type="ECO:0000256" key="3">
    <source>
        <dbReference type="ARBA" id="ARBA00022989"/>
    </source>
</evidence>
<evidence type="ECO:0000259" key="6">
    <source>
        <dbReference type="Pfam" id="PF07782"/>
    </source>
</evidence>
<dbReference type="OrthoDB" id="5985669at2759"/>
<comment type="subcellular location">
    <subcellularLocation>
        <location evidence="1">Membrane</location>
        <topology evidence="1">Multi-pass membrane protein</topology>
    </subcellularLocation>
</comment>
<feature type="transmembrane region" description="Helical" evidence="5">
    <location>
        <begin position="365"/>
        <end position="386"/>
    </location>
</feature>
<dbReference type="GeneID" id="117571288"/>
<dbReference type="AlphaFoldDB" id="A0A6P8YUE2"/>
<accession>A0A6P8YUE2</accession>
<keyword evidence="3 5" id="KW-1133">Transmembrane helix</keyword>
<dbReference type="Pfam" id="PF07782">
    <property type="entry name" value="DC_STAMP"/>
    <property type="match status" value="1"/>
</dbReference>
<keyword evidence="4 5" id="KW-0472">Membrane</keyword>
<evidence type="ECO:0000313" key="7">
    <source>
        <dbReference type="Proteomes" id="UP000515160"/>
    </source>
</evidence>
<name>A0A6P8YUE2_DROAB</name>
<protein>
    <submittedName>
        <fullName evidence="8">Protein sneaky isoform X1</fullName>
    </submittedName>
</protein>
<evidence type="ECO:0000256" key="2">
    <source>
        <dbReference type="ARBA" id="ARBA00022692"/>
    </source>
</evidence>
<gene>
    <name evidence="8" type="primary">LOC117571288</name>
</gene>
<dbReference type="InterPro" id="IPR051856">
    <property type="entry name" value="CSR-E3_Ligase_Protein"/>
</dbReference>
<organism evidence="7 8">
    <name type="scientific">Drosophila albomicans</name>
    <name type="common">Fruit fly</name>
    <dbReference type="NCBI Taxonomy" id="7291"/>
    <lineage>
        <taxon>Eukaryota</taxon>
        <taxon>Metazoa</taxon>
        <taxon>Ecdysozoa</taxon>
        <taxon>Arthropoda</taxon>
        <taxon>Hexapoda</taxon>
        <taxon>Insecta</taxon>
        <taxon>Pterygota</taxon>
        <taxon>Neoptera</taxon>
        <taxon>Endopterygota</taxon>
        <taxon>Diptera</taxon>
        <taxon>Brachycera</taxon>
        <taxon>Muscomorpha</taxon>
        <taxon>Ephydroidea</taxon>
        <taxon>Drosophilidae</taxon>
        <taxon>Drosophila</taxon>
    </lineage>
</organism>
<dbReference type="CTD" id="39492"/>
<keyword evidence="7" id="KW-1185">Reference proteome</keyword>
<feature type="transmembrane region" description="Helical" evidence="5">
    <location>
        <begin position="66"/>
        <end position="87"/>
    </location>
</feature>
<dbReference type="RefSeq" id="XP_034109247.1">
    <property type="nucleotide sequence ID" value="XM_034253356.2"/>
</dbReference>
<reference evidence="8" key="1">
    <citation type="submission" date="2025-08" db="UniProtKB">
        <authorList>
            <consortium name="RefSeq"/>
        </authorList>
    </citation>
    <scope>IDENTIFICATION</scope>
    <source>
        <strain evidence="8">15112-1751.03</strain>
        <tissue evidence="8">Whole Adult</tissue>
    </source>
</reference>
<feature type="transmembrane region" description="Helical" evidence="5">
    <location>
        <begin position="547"/>
        <end position="567"/>
    </location>
</feature>
<dbReference type="PANTHER" id="PTHR21041">
    <property type="entry name" value="DENDRITIC CELL-SPECIFIC TRANSMEMBRANE PROTEIN"/>
    <property type="match status" value="1"/>
</dbReference>
<dbReference type="InterPro" id="IPR012858">
    <property type="entry name" value="DC_STAMP-like"/>
</dbReference>
<dbReference type="PANTHER" id="PTHR21041:SF17">
    <property type="entry name" value="E3 UBIQUITIN-PROTEIN LIGASE DCST1"/>
    <property type="match status" value="1"/>
</dbReference>